<dbReference type="OrthoDB" id="9805336at2"/>
<accession>A0A1G9L222</accession>
<dbReference type="EMBL" id="FNGS01000002">
    <property type="protein sequence ID" value="SDL55813.1"/>
    <property type="molecule type" value="Genomic_DNA"/>
</dbReference>
<evidence type="ECO:0000259" key="1">
    <source>
        <dbReference type="Pfam" id="PF18990"/>
    </source>
</evidence>
<protein>
    <recommendedName>
        <fullName evidence="1">DUF5723 domain-containing protein</fullName>
    </recommendedName>
</protein>
<dbReference type="InterPro" id="IPR043781">
    <property type="entry name" value="DUF5723"/>
</dbReference>
<evidence type="ECO:0000313" key="2">
    <source>
        <dbReference type="EMBL" id="SDL55813.1"/>
    </source>
</evidence>
<dbReference type="STRING" id="563176.SAMN04488090_1213"/>
<dbReference type="Proteomes" id="UP000198901">
    <property type="component" value="Unassembled WGS sequence"/>
</dbReference>
<feature type="domain" description="DUF5723" evidence="1">
    <location>
        <begin position="41"/>
        <end position="445"/>
    </location>
</feature>
<dbReference type="AlphaFoldDB" id="A0A1G9L222"/>
<sequence length="479" mass="52643">MKHFRLALLLGSFWPACTDAQNFAGLAASRYAGIHQVYSNPALIAGSPYRVQLNLLAGNANIYNNYADWAGPYRLSRLVFGGVPDKYLNSDGGPAFEPEYFRENLNGKSKNITGWAEVRGPGALFDLGQGNSLAITTRMRAAVQGFGLSENLLSLIRQGFDLAALWNVTNVDNAFTVNGNAYGEIALTYAGTLSRQGPHVWKAGFTIKKLVGFYSAHIRNRGLSYRVVEDPDRPGRGLFVLDKMDLDFGYTDQEATRGGLNLRKFLGSKMPGSGWGADLGISYEYQPEEDGDYTLRLSASVLDLGAVRYEDKEQIRGYNVQRENRTIRQEEFDGITGSDELVRFIEAKMELQPSEAKTRFTSGLPTALNLQADIRMGDMFYLGATYIRDLRAANAISMRQPTMLTVTPRWEFGKGLEIALPVHWIFQTLSPGVAVRLGPAFAGTDNLIGLFGSGSRIAPKGMDLYAGLTLPLGKPASRK</sequence>
<organism evidence="2 3">
    <name type="scientific">Siphonobacter aquaeclarae</name>
    <dbReference type="NCBI Taxonomy" id="563176"/>
    <lineage>
        <taxon>Bacteria</taxon>
        <taxon>Pseudomonadati</taxon>
        <taxon>Bacteroidota</taxon>
        <taxon>Cytophagia</taxon>
        <taxon>Cytophagales</taxon>
        <taxon>Cytophagaceae</taxon>
        <taxon>Siphonobacter</taxon>
    </lineage>
</organism>
<dbReference type="Pfam" id="PF18990">
    <property type="entry name" value="DUF5723"/>
    <property type="match status" value="1"/>
</dbReference>
<keyword evidence="3" id="KW-1185">Reference proteome</keyword>
<gene>
    <name evidence="2" type="ORF">SAMN04488090_1213</name>
</gene>
<dbReference type="RefSeq" id="WP_093199081.1">
    <property type="nucleotide sequence ID" value="NZ_FNGS01000002.1"/>
</dbReference>
<evidence type="ECO:0000313" key="3">
    <source>
        <dbReference type="Proteomes" id="UP000198901"/>
    </source>
</evidence>
<reference evidence="2 3" key="1">
    <citation type="submission" date="2016-10" db="EMBL/GenBank/DDBJ databases">
        <authorList>
            <person name="de Groot N.N."/>
        </authorList>
    </citation>
    <scope>NUCLEOTIDE SEQUENCE [LARGE SCALE GENOMIC DNA]</scope>
    <source>
        <strain evidence="2 3">DSM 21668</strain>
    </source>
</reference>
<proteinExistence type="predicted"/>
<name>A0A1G9L222_9BACT</name>